<evidence type="ECO:0000256" key="5">
    <source>
        <dbReference type="ARBA" id="ARBA00023027"/>
    </source>
</evidence>
<dbReference type="EMBL" id="JACHJP010000002">
    <property type="protein sequence ID" value="MBB4916174.1"/>
    <property type="molecule type" value="Genomic_DNA"/>
</dbReference>
<dbReference type="GO" id="GO:0003954">
    <property type="term" value="F:NADH dehydrogenase activity"/>
    <property type="evidence" value="ECO:0007669"/>
    <property type="project" value="InterPro"/>
</dbReference>
<name>A0A7W7QMH8_9ACTN</name>
<dbReference type="AlphaFoldDB" id="A0A7W7QMH8"/>
<dbReference type="Gene3D" id="3.50.50.100">
    <property type="match status" value="1"/>
</dbReference>
<gene>
    <name evidence="8" type="ORF">FHS44_003259</name>
</gene>
<keyword evidence="4 8" id="KW-0560">Oxidoreductase</keyword>
<dbReference type="InterPro" id="IPR023753">
    <property type="entry name" value="FAD/NAD-binding_dom"/>
</dbReference>
<proteinExistence type="inferred from homology"/>
<evidence type="ECO:0000256" key="2">
    <source>
        <dbReference type="ARBA" id="ARBA00022630"/>
    </source>
</evidence>
<keyword evidence="2" id="KW-0285">Flavoprotein</keyword>
<reference evidence="8 9" key="1">
    <citation type="submission" date="2020-08" db="EMBL/GenBank/DDBJ databases">
        <title>Genomic Encyclopedia of Type Strains, Phase III (KMG-III): the genomes of soil and plant-associated and newly described type strains.</title>
        <authorList>
            <person name="Whitman W."/>
        </authorList>
    </citation>
    <scope>NUCLEOTIDE SEQUENCE [LARGE SCALE GENOMIC DNA]</scope>
    <source>
        <strain evidence="8 9">CECT 8840</strain>
    </source>
</reference>
<evidence type="ECO:0000256" key="1">
    <source>
        <dbReference type="ARBA" id="ARBA00005272"/>
    </source>
</evidence>
<dbReference type="PRINTS" id="PR00411">
    <property type="entry name" value="PNDRDTASEI"/>
</dbReference>
<keyword evidence="3" id="KW-0274">FAD</keyword>
<evidence type="ECO:0000256" key="4">
    <source>
        <dbReference type="ARBA" id="ARBA00023002"/>
    </source>
</evidence>
<evidence type="ECO:0000313" key="8">
    <source>
        <dbReference type="EMBL" id="MBB4916174.1"/>
    </source>
</evidence>
<dbReference type="PANTHER" id="PTHR43706:SF45">
    <property type="entry name" value="NADH DEHYDROGENASE-LIKE PROTEIN RV1812C"/>
    <property type="match status" value="1"/>
</dbReference>
<dbReference type="InterPro" id="IPR045024">
    <property type="entry name" value="NDH-2"/>
</dbReference>
<evidence type="ECO:0000259" key="7">
    <source>
        <dbReference type="Pfam" id="PF07992"/>
    </source>
</evidence>
<accession>A0A7W7QMH8</accession>
<feature type="domain" description="FAD/NAD(P)-binding" evidence="7">
    <location>
        <begin position="6"/>
        <end position="328"/>
    </location>
</feature>
<dbReference type="Proteomes" id="UP000552644">
    <property type="component" value="Unassembled WGS sequence"/>
</dbReference>
<dbReference type="PANTHER" id="PTHR43706">
    <property type="entry name" value="NADH DEHYDROGENASE"/>
    <property type="match status" value="1"/>
</dbReference>
<dbReference type="InterPro" id="IPR036188">
    <property type="entry name" value="FAD/NAD-bd_sf"/>
</dbReference>
<feature type="region of interest" description="Disordered" evidence="6">
    <location>
        <begin position="421"/>
        <end position="442"/>
    </location>
</feature>
<keyword evidence="5" id="KW-0520">NAD</keyword>
<dbReference type="PRINTS" id="PR00368">
    <property type="entry name" value="FADPNR"/>
</dbReference>
<evidence type="ECO:0000313" key="9">
    <source>
        <dbReference type="Proteomes" id="UP000552644"/>
    </source>
</evidence>
<sequence length="442" mass="47650">MTKRQRVVVVGGGFAGFTAARTLSKLARGAIEIVLINPTDYFLYLPLLPEVAAGILDPRKVAIPLAGICPGVRHLLASVDSVDVANRRVRCTDAEGQSRELGYDRLVLSVGSVNKLLPVPGVAEHAHGFRSIAEALYLRDHLIRQIELADASDDPAERRARCTFVVVGAGYTGTEVAAQGQLLTLDTRRHRSGLHDQQIRWILADHAPRILPELDERLSDVAHRTLAGRGMEIRTGTSVAEATSEGVRLSDGEFVPTRSLIWCVGVRPDPLVESLGLPTERGRLLVDEYLGVPGHPEIFACGDAAAVPDLTRPGEYTTMTAQHAVRQGRRAALNLAASYGRAEREPYRHHDLGFVVDLGGVKAAADPLGVPLSGLPAKVVTRGYHLLAIPGGRARIAGNWLLDALLPRQTVQLDLVRGQEVPLDSSSPYPVLPGERSKEHAG</sequence>
<comment type="similarity">
    <text evidence="1">Belongs to the NADH dehydrogenase family.</text>
</comment>
<evidence type="ECO:0000256" key="3">
    <source>
        <dbReference type="ARBA" id="ARBA00022827"/>
    </source>
</evidence>
<evidence type="ECO:0000256" key="6">
    <source>
        <dbReference type="SAM" id="MobiDB-lite"/>
    </source>
</evidence>
<organism evidence="8 9">
    <name type="scientific">Streptosporangium saharense</name>
    <dbReference type="NCBI Taxonomy" id="1706840"/>
    <lineage>
        <taxon>Bacteria</taxon>
        <taxon>Bacillati</taxon>
        <taxon>Actinomycetota</taxon>
        <taxon>Actinomycetes</taxon>
        <taxon>Streptosporangiales</taxon>
        <taxon>Streptosporangiaceae</taxon>
        <taxon>Streptosporangium</taxon>
    </lineage>
</organism>
<comment type="caution">
    <text evidence="8">The sequence shown here is derived from an EMBL/GenBank/DDBJ whole genome shotgun (WGS) entry which is preliminary data.</text>
</comment>
<dbReference type="Pfam" id="PF07992">
    <property type="entry name" value="Pyr_redox_2"/>
    <property type="match status" value="1"/>
</dbReference>
<keyword evidence="9" id="KW-1185">Reference proteome</keyword>
<dbReference type="SUPFAM" id="SSF51905">
    <property type="entry name" value="FAD/NAD(P)-binding domain"/>
    <property type="match status" value="1"/>
</dbReference>
<dbReference type="EC" id="1.6.99.3" evidence="8"/>
<dbReference type="RefSeq" id="WP_184715103.1">
    <property type="nucleotide sequence ID" value="NZ_JACHJP010000002.1"/>
</dbReference>
<protein>
    <submittedName>
        <fullName evidence="8">NADH dehydrogenase</fullName>
        <ecNumber evidence="8">1.6.99.3</ecNumber>
    </submittedName>
</protein>